<dbReference type="AlphaFoldDB" id="A0A0M3JYM3"/>
<dbReference type="WBParaSite" id="ASIM_0001355301-mRNA-1">
    <property type="protein sequence ID" value="ASIM_0001355301-mRNA-1"/>
    <property type="gene ID" value="ASIM_0001355301"/>
</dbReference>
<feature type="domain" description="GOLD" evidence="1">
    <location>
        <begin position="5"/>
        <end position="146"/>
    </location>
</feature>
<dbReference type="Proteomes" id="UP000267096">
    <property type="component" value="Unassembled WGS sequence"/>
</dbReference>
<reference evidence="4" key="1">
    <citation type="submission" date="2017-02" db="UniProtKB">
        <authorList>
            <consortium name="WormBaseParasite"/>
        </authorList>
    </citation>
    <scope>IDENTIFICATION</scope>
</reference>
<gene>
    <name evidence="2" type="ORF">ASIM_LOCUS12981</name>
</gene>
<evidence type="ECO:0000313" key="4">
    <source>
        <dbReference type="WBParaSite" id="ASIM_0001355301-mRNA-1"/>
    </source>
</evidence>
<name>A0A0M3JYM3_ANISI</name>
<evidence type="ECO:0000313" key="2">
    <source>
        <dbReference type="EMBL" id="VDK48610.1"/>
    </source>
</evidence>
<dbReference type="OrthoDB" id="10037706at2759"/>
<dbReference type="EMBL" id="UYRR01031289">
    <property type="protein sequence ID" value="VDK48610.1"/>
    <property type="molecule type" value="Genomic_DNA"/>
</dbReference>
<evidence type="ECO:0000259" key="1">
    <source>
        <dbReference type="Pfam" id="PF01105"/>
    </source>
</evidence>
<dbReference type="Pfam" id="PF01105">
    <property type="entry name" value="EMP24_GP25L"/>
    <property type="match status" value="1"/>
</dbReference>
<reference evidence="2 3" key="2">
    <citation type="submission" date="2018-11" db="EMBL/GenBank/DDBJ databases">
        <authorList>
            <consortium name="Pathogen Informatics"/>
        </authorList>
    </citation>
    <scope>NUCLEOTIDE SEQUENCE [LARGE SCALE GENOMIC DNA]</scope>
</reference>
<accession>A0A0M3JYM3</accession>
<evidence type="ECO:0000313" key="3">
    <source>
        <dbReference type="Proteomes" id="UP000267096"/>
    </source>
</evidence>
<dbReference type="InterPro" id="IPR009038">
    <property type="entry name" value="GOLD_dom"/>
</dbReference>
<sequence>MEITNKVKSYNTQSQQLHLHVQSPSKRLNKWYHGKDLVHFHHNATETGDYEVCATADAGLRAVRVLLTIAGMDQKLAGEYLEKTQKIDEHIKSMALSSQFRQYTIRRDTKLQDINKSYIDTFSTVQTLAMIACAFVQVFTLKRFFRTDPTKIRI</sequence>
<keyword evidence="3" id="KW-1185">Reference proteome</keyword>
<organism evidence="4">
    <name type="scientific">Anisakis simplex</name>
    <name type="common">Herring worm</name>
    <dbReference type="NCBI Taxonomy" id="6269"/>
    <lineage>
        <taxon>Eukaryota</taxon>
        <taxon>Metazoa</taxon>
        <taxon>Ecdysozoa</taxon>
        <taxon>Nematoda</taxon>
        <taxon>Chromadorea</taxon>
        <taxon>Rhabditida</taxon>
        <taxon>Spirurina</taxon>
        <taxon>Ascaridomorpha</taxon>
        <taxon>Ascaridoidea</taxon>
        <taxon>Anisakidae</taxon>
        <taxon>Anisakis</taxon>
        <taxon>Anisakis simplex complex</taxon>
    </lineage>
</organism>
<proteinExistence type="predicted"/>
<protein>
    <submittedName>
        <fullName evidence="4">GOLD domain-containing protein</fullName>
    </submittedName>
</protein>